<evidence type="ECO:0000313" key="3">
    <source>
        <dbReference type="EMBL" id="GAA4742285.1"/>
    </source>
</evidence>
<evidence type="ECO:0000313" key="4">
    <source>
        <dbReference type="Proteomes" id="UP001500822"/>
    </source>
</evidence>
<keyword evidence="1" id="KW-1133">Transmembrane helix</keyword>
<sequence>MALTYPRPIGMNAIELTSILPRQYIPIVSDTSAPLRIPTLAELREKDRAKRIAIILPIVALLVIGLVVITRVNMEALFPARRVIALTEQWGPTTLTNADNGGPAGELVKSTLGAAGYEVDLKFTNWEIAYSRVANNEAFTAFPIVKSAERDEKYRFSDPFFSVEYVVFYRRDHVDAQRLTAEDLKSMSTVFLSGYDYWPSAASTFATKAQNIRLGNTDFTANEAFVALANGEVDFVIEGRAQGEFILNSSTFPASAHEFATLEPKYFEPLGITVANTTPLHMIFPKSTNSDVIDKINAALRDFRRGDKYPLLAAQASGGDCGLDSARIIDGAAPIRTGAGAVVTPVDGTAVTVLAWGAPGTRCTVPKGLPTPGDGEALIKFGPGPTEGTVAVAPITRLTFGADS</sequence>
<dbReference type="Pfam" id="PF00497">
    <property type="entry name" value="SBP_bac_3"/>
    <property type="match status" value="1"/>
</dbReference>
<dbReference type="Proteomes" id="UP001500822">
    <property type="component" value="Unassembled WGS sequence"/>
</dbReference>
<keyword evidence="1" id="KW-0812">Transmembrane</keyword>
<reference evidence="4" key="1">
    <citation type="journal article" date="2019" name="Int. J. Syst. Evol. Microbiol.">
        <title>The Global Catalogue of Microorganisms (GCM) 10K type strain sequencing project: providing services to taxonomists for standard genome sequencing and annotation.</title>
        <authorList>
            <consortium name="The Broad Institute Genomics Platform"/>
            <consortium name="The Broad Institute Genome Sequencing Center for Infectious Disease"/>
            <person name="Wu L."/>
            <person name="Ma J."/>
        </authorList>
    </citation>
    <scope>NUCLEOTIDE SEQUENCE [LARGE SCALE GENOMIC DNA]</scope>
    <source>
        <strain evidence="4">JCM 18077</strain>
    </source>
</reference>
<dbReference type="InterPro" id="IPR001638">
    <property type="entry name" value="Solute-binding_3/MltF_N"/>
</dbReference>
<protein>
    <recommendedName>
        <fullName evidence="2">Solute-binding protein family 3/N-terminal domain-containing protein</fullName>
    </recommendedName>
</protein>
<proteinExistence type="predicted"/>
<gene>
    <name evidence="3" type="ORF">GCM10023217_08340</name>
</gene>
<feature type="domain" description="Solute-binding protein family 3/N-terminal" evidence="2">
    <location>
        <begin position="85"/>
        <end position="309"/>
    </location>
</feature>
<evidence type="ECO:0000256" key="1">
    <source>
        <dbReference type="SAM" id="Phobius"/>
    </source>
</evidence>
<feature type="transmembrane region" description="Helical" evidence="1">
    <location>
        <begin position="52"/>
        <end position="72"/>
    </location>
</feature>
<name>A0ABP8YXB1_9ACTN</name>
<dbReference type="EMBL" id="BAABIE010000003">
    <property type="protein sequence ID" value="GAA4742285.1"/>
    <property type="molecule type" value="Genomic_DNA"/>
</dbReference>
<organism evidence="3 4">
    <name type="scientific">Gordonia alkaliphila</name>
    <dbReference type="NCBI Taxonomy" id="1053547"/>
    <lineage>
        <taxon>Bacteria</taxon>
        <taxon>Bacillati</taxon>
        <taxon>Actinomycetota</taxon>
        <taxon>Actinomycetes</taxon>
        <taxon>Mycobacteriales</taxon>
        <taxon>Gordoniaceae</taxon>
        <taxon>Gordonia</taxon>
    </lineage>
</organism>
<keyword evidence="1" id="KW-0472">Membrane</keyword>
<accession>A0ABP8YXB1</accession>
<comment type="caution">
    <text evidence="3">The sequence shown here is derived from an EMBL/GenBank/DDBJ whole genome shotgun (WGS) entry which is preliminary data.</text>
</comment>
<dbReference type="SUPFAM" id="SSF53850">
    <property type="entry name" value="Periplasmic binding protein-like II"/>
    <property type="match status" value="1"/>
</dbReference>
<dbReference type="Gene3D" id="3.40.190.10">
    <property type="entry name" value="Periplasmic binding protein-like II"/>
    <property type="match status" value="2"/>
</dbReference>
<evidence type="ECO:0000259" key="2">
    <source>
        <dbReference type="Pfam" id="PF00497"/>
    </source>
</evidence>
<keyword evidence="4" id="KW-1185">Reference proteome</keyword>